<dbReference type="AlphaFoldDB" id="A0A010QRV3"/>
<evidence type="ECO:0000313" key="7">
    <source>
        <dbReference type="Proteomes" id="UP000020467"/>
    </source>
</evidence>
<accession>A0A010QRV3</accession>
<evidence type="ECO:0000256" key="4">
    <source>
        <dbReference type="ARBA" id="ARBA00023136"/>
    </source>
</evidence>
<dbReference type="Gene3D" id="1.20.58.340">
    <property type="entry name" value="Magnesium transport protein CorA, transmembrane region"/>
    <property type="match status" value="1"/>
</dbReference>
<keyword evidence="3 5" id="KW-1133">Transmembrane helix</keyword>
<dbReference type="InterPro" id="IPR045863">
    <property type="entry name" value="CorA_TM1_TM2"/>
</dbReference>
<dbReference type="eggNOG" id="ENOG502RJ1F">
    <property type="taxonomic scope" value="Eukaryota"/>
</dbReference>
<evidence type="ECO:0000256" key="2">
    <source>
        <dbReference type="ARBA" id="ARBA00022692"/>
    </source>
</evidence>
<dbReference type="KEGG" id="cfj:CFIO01_11569"/>
<evidence type="ECO:0000256" key="3">
    <source>
        <dbReference type="ARBA" id="ARBA00022989"/>
    </source>
</evidence>
<feature type="transmembrane region" description="Helical" evidence="5">
    <location>
        <begin position="240"/>
        <end position="260"/>
    </location>
</feature>
<dbReference type="OrthoDB" id="5428055at2759"/>
<dbReference type="STRING" id="1445577.A0A010QRV3"/>
<dbReference type="SUPFAM" id="SSF144083">
    <property type="entry name" value="Magnesium transport protein CorA, transmembrane region"/>
    <property type="match status" value="1"/>
</dbReference>
<dbReference type="Proteomes" id="UP000020467">
    <property type="component" value="Unassembled WGS sequence"/>
</dbReference>
<dbReference type="EMBL" id="JARH01000558">
    <property type="protein sequence ID" value="EXF79385.1"/>
    <property type="molecule type" value="Genomic_DNA"/>
</dbReference>
<evidence type="ECO:0000256" key="1">
    <source>
        <dbReference type="ARBA" id="ARBA00004141"/>
    </source>
</evidence>
<gene>
    <name evidence="6" type="ORF">CFIO01_11569</name>
</gene>
<name>A0A010QRV3_9PEZI</name>
<evidence type="ECO:0000256" key="5">
    <source>
        <dbReference type="SAM" id="Phobius"/>
    </source>
</evidence>
<comment type="subcellular location">
    <subcellularLocation>
        <location evidence="1">Membrane</location>
        <topology evidence="1">Multi-pass membrane protein</topology>
    </subcellularLocation>
</comment>
<evidence type="ECO:0000313" key="6">
    <source>
        <dbReference type="EMBL" id="EXF79385.1"/>
    </source>
</evidence>
<reference evidence="6 7" key="1">
    <citation type="submission" date="2014-02" db="EMBL/GenBank/DDBJ databases">
        <title>The genome sequence of Colletotrichum fioriniae PJ7.</title>
        <authorList>
            <person name="Baroncelli R."/>
            <person name="Thon M.R."/>
        </authorList>
    </citation>
    <scope>NUCLEOTIDE SEQUENCE [LARGE SCALE GENOMIC DNA]</scope>
    <source>
        <strain evidence="6 7">PJ7</strain>
    </source>
</reference>
<sequence>MQWEHGDFIILVDPPLGEFVGWTNAHEPGSARKEDRGFTCPRRESTARIWYPRFQSQEAMSHVPSNWGESERTPRMESLFEDLVLLYPLNVRKPTSHMYTCTDICRRLVLSAWIARLRTIEIDISRERIKMGHQPATAARNPKEFQERSWIGSWHSEDFGRLSHATATLISIHAELVRNMDALGMMSETKVVSPWEADAWKSLERASQLLKIRVDGILQNYMQAITVRQSINANEKARQVGHLTSMATIFVPISFIAAVSSMGWDFSDGASLFWVFWVIPIPMVSIGCFLLFTRFGKHLLRRMSQETSMA</sequence>
<dbReference type="GO" id="GO:0016020">
    <property type="term" value="C:membrane"/>
    <property type="evidence" value="ECO:0007669"/>
    <property type="project" value="UniProtKB-SubCell"/>
</dbReference>
<feature type="transmembrane region" description="Helical" evidence="5">
    <location>
        <begin position="272"/>
        <end position="293"/>
    </location>
</feature>
<comment type="caution">
    <text evidence="6">The sequence shown here is derived from an EMBL/GenBank/DDBJ whole genome shotgun (WGS) entry which is preliminary data.</text>
</comment>
<keyword evidence="2 5" id="KW-0812">Transmembrane</keyword>
<proteinExistence type="predicted"/>
<keyword evidence="4 5" id="KW-0472">Membrane</keyword>
<evidence type="ECO:0008006" key="8">
    <source>
        <dbReference type="Google" id="ProtNLM"/>
    </source>
</evidence>
<dbReference type="HOGENOM" id="CLU_077997_0_0_1"/>
<keyword evidence="7" id="KW-1185">Reference proteome</keyword>
<protein>
    <recommendedName>
        <fullName evidence="8">CorA-like Mg2+ transporter</fullName>
    </recommendedName>
</protein>
<organism evidence="6 7">
    <name type="scientific">Colletotrichum fioriniae PJ7</name>
    <dbReference type="NCBI Taxonomy" id="1445577"/>
    <lineage>
        <taxon>Eukaryota</taxon>
        <taxon>Fungi</taxon>
        <taxon>Dikarya</taxon>
        <taxon>Ascomycota</taxon>
        <taxon>Pezizomycotina</taxon>
        <taxon>Sordariomycetes</taxon>
        <taxon>Hypocreomycetidae</taxon>
        <taxon>Glomerellales</taxon>
        <taxon>Glomerellaceae</taxon>
        <taxon>Colletotrichum</taxon>
        <taxon>Colletotrichum acutatum species complex</taxon>
    </lineage>
</organism>